<sequence length="328" mass="34135">MNIQVIGIDIGGTAIKLGRFDKDGVCHQFLNVPTPQPATPKAVVDVMVEAILLLQRSANSGLRSNSSLNNYSVNPLDLSVAKSQPDNSAVIQAIGIGVPGPTDVQGRISKVAINLTDWQNVPLAECLEEKTGLAVVLANDANCAGLGESWLGAGRSFKNMIMLTLGTGVGGAIILDGQLFVGHLGAAGELGLITVNPDGPECNSGNSGSLEQYVSVQAIRRATGKEPLELANLAQTGDKFALEFWEYYGRLLGAGLASLIYILTPEAVIIGGGVSAGAELFLPVAKAEIERRVLLSSRLGLKLLTAKLGNHAGIVGAAKLAWASLHNN</sequence>
<accession>A0A3N6NJU3</accession>
<dbReference type="PANTHER" id="PTHR18964:SF149">
    <property type="entry name" value="BIFUNCTIONAL UDP-N-ACETYLGLUCOSAMINE 2-EPIMERASE_N-ACETYLMANNOSAMINE KINASE"/>
    <property type="match status" value="1"/>
</dbReference>
<organism evidence="2 3">
    <name type="scientific">Okeania hirsuta</name>
    <dbReference type="NCBI Taxonomy" id="1458930"/>
    <lineage>
        <taxon>Bacteria</taxon>
        <taxon>Bacillati</taxon>
        <taxon>Cyanobacteriota</taxon>
        <taxon>Cyanophyceae</taxon>
        <taxon>Oscillatoriophycideae</taxon>
        <taxon>Oscillatoriales</taxon>
        <taxon>Microcoleaceae</taxon>
        <taxon>Okeania</taxon>
    </lineage>
</organism>
<dbReference type="InterPro" id="IPR000600">
    <property type="entry name" value="ROK"/>
</dbReference>
<comment type="similarity">
    <text evidence="1">Belongs to the ROK (NagC/XylR) family.</text>
</comment>
<evidence type="ECO:0000256" key="1">
    <source>
        <dbReference type="ARBA" id="ARBA00006479"/>
    </source>
</evidence>
<reference evidence="2 3" key="1">
    <citation type="journal article" date="2018" name="ACS Chem. Biol.">
        <title>Ketoreductase domain dysfunction expands chemodiversity: malyngamide biosynthesis in the cyanobacterium Okeania hirsuta.</title>
        <authorList>
            <person name="Moss N.A."/>
            <person name="Leao T."/>
            <person name="Rankin M."/>
            <person name="McCullough T.M."/>
            <person name="Qu P."/>
            <person name="Korobeynikov A."/>
            <person name="Smith J.L."/>
            <person name="Gerwick L."/>
            <person name="Gerwick W.H."/>
        </authorList>
    </citation>
    <scope>NUCLEOTIDE SEQUENCE [LARGE SCALE GENOMIC DNA]</scope>
    <source>
        <strain evidence="2 3">PAB10Feb10-1</strain>
    </source>
</reference>
<evidence type="ECO:0000313" key="3">
    <source>
        <dbReference type="Proteomes" id="UP000269154"/>
    </source>
</evidence>
<gene>
    <name evidence="2" type="ORF">D5R40_08100</name>
</gene>
<dbReference type="AlphaFoldDB" id="A0A3N6NJU3"/>
<comment type="caution">
    <text evidence="2">The sequence shown here is derived from an EMBL/GenBank/DDBJ whole genome shotgun (WGS) entry which is preliminary data.</text>
</comment>
<dbReference type="SUPFAM" id="SSF53067">
    <property type="entry name" value="Actin-like ATPase domain"/>
    <property type="match status" value="1"/>
</dbReference>
<dbReference type="Pfam" id="PF00480">
    <property type="entry name" value="ROK"/>
    <property type="match status" value="1"/>
</dbReference>
<dbReference type="EMBL" id="RCBY01000031">
    <property type="protein sequence ID" value="RQH48255.1"/>
    <property type="molecule type" value="Genomic_DNA"/>
</dbReference>
<dbReference type="InterPro" id="IPR043129">
    <property type="entry name" value="ATPase_NBD"/>
</dbReference>
<dbReference type="OrthoDB" id="9810372at2"/>
<dbReference type="RefSeq" id="WP_124146292.1">
    <property type="nucleotide sequence ID" value="NZ_CAWOKI010000149.1"/>
</dbReference>
<protein>
    <submittedName>
        <fullName evidence="2">ROK family protein</fullName>
    </submittedName>
</protein>
<dbReference type="Gene3D" id="3.30.420.40">
    <property type="match status" value="2"/>
</dbReference>
<name>A0A3N6NJU3_9CYAN</name>
<evidence type="ECO:0000313" key="2">
    <source>
        <dbReference type="EMBL" id="RQH48255.1"/>
    </source>
</evidence>
<dbReference type="PANTHER" id="PTHR18964">
    <property type="entry name" value="ROK (REPRESSOR, ORF, KINASE) FAMILY"/>
    <property type="match status" value="1"/>
</dbReference>
<keyword evidence="3" id="KW-1185">Reference proteome</keyword>
<dbReference type="Proteomes" id="UP000269154">
    <property type="component" value="Unassembled WGS sequence"/>
</dbReference>
<proteinExistence type="inferred from homology"/>